<dbReference type="EMBL" id="LAYC01000002">
    <property type="protein sequence ID" value="KYK57746.1"/>
    <property type="molecule type" value="Genomic_DNA"/>
</dbReference>
<comment type="caution">
    <text evidence="1">The sequence shown here is derived from an EMBL/GenBank/DDBJ whole genome shotgun (WGS) entry which is preliminary data.</text>
</comment>
<reference evidence="1 2" key="1">
    <citation type="journal article" date="2016" name="Sci. Rep.">
        <title>Insights into Adaptations to a Near-Obligate Nematode Endoparasitic Lifestyle from the Finished Genome of Drechmeria coniospora.</title>
        <authorList>
            <person name="Zhang L."/>
            <person name="Zhou Z."/>
            <person name="Guo Q."/>
            <person name="Fokkens L."/>
            <person name="Miskei M."/>
            <person name="Pocsi I."/>
            <person name="Zhang W."/>
            <person name="Chen M."/>
            <person name="Wang L."/>
            <person name="Sun Y."/>
            <person name="Donzelli B.G."/>
            <person name="Gibson D.M."/>
            <person name="Nelson D.R."/>
            <person name="Luo J.G."/>
            <person name="Rep M."/>
            <person name="Liu H."/>
            <person name="Yang S."/>
            <person name="Wang J."/>
            <person name="Krasnoff S.B."/>
            <person name="Xu Y."/>
            <person name="Molnar I."/>
            <person name="Lin M."/>
        </authorList>
    </citation>
    <scope>NUCLEOTIDE SEQUENCE [LARGE SCALE GENOMIC DNA]</scope>
    <source>
        <strain evidence="1 2">ARSEF 6962</strain>
    </source>
</reference>
<sequence>MKFSKAIGFAAVASAGVINRRDDPVLDILSQVDYATRVIIAQVRGFNTTTAISMQHLLDADFVPIIESINYAASKLYSPDKALSIQEATRLFEPAEGFQSLGASLHAAYSSKQVAIEAHTSCFITFTSLAGLQNALRYFRRTTFPRLPFEVATPPVEEFQSFIRTLGQLGQMFASCVKGQQIYY</sequence>
<protein>
    <submittedName>
        <fullName evidence="1">Uncharacterized protein</fullName>
    </submittedName>
</protein>
<dbReference type="AlphaFoldDB" id="A0A151GKX8"/>
<name>A0A151GKX8_DRECN</name>
<organism evidence="1 2">
    <name type="scientific">Drechmeria coniospora</name>
    <name type="common">Nematophagous fungus</name>
    <name type="synonym">Meria coniospora</name>
    <dbReference type="NCBI Taxonomy" id="98403"/>
    <lineage>
        <taxon>Eukaryota</taxon>
        <taxon>Fungi</taxon>
        <taxon>Dikarya</taxon>
        <taxon>Ascomycota</taxon>
        <taxon>Pezizomycotina</taxon>
        <taxon>Sordariomycetes</taxon>
        <taxon>Hypocreomycetidae</taxon>
        <taxon>Hypocreales</taxon>
        <taxon>Ophiocordycipitaceae</taxon>
        <taxon>Drechmeria</taxon>
    </lineage>
</organism>
<dbReference type="Proteomes" id="UP000076580">
    <property type="component" value="Chromosome 02"/>
</dbReference>
<evidence type="ECO:0000313" key="1">
    <source>
        <dbReference type="EMBL" id="KYK57746.1"/>
    </source>
</evidence>
<accession>A0A151GKX8</accession>
<evidence type="ECO:0000313" key="2">
    <source>
        <dbReference type="Proteomes" id="UP000076580"/>
    </source>
</evidence>
<dbReference type="RefSeq" id="XP_040657098.1">
    <property type="nucleotide sequence ID" value="XM_040802065.1"/>
</dbReference>
<proteinExistence type="predicted"/>
<dbReference type="GeneID" id="63717402"/>
<gene>
    <name evidence="1" type="ORF">DCS_04759</name>
</gene>
<dbReference type="InParanoid" id="A0A151GKX8"/>
<keyword evidence="2" id="KW-1185">Reference proteome</keyword>